<sequence>MSRDLSHHRRHPGSLFFLFVFPLLHFTTSPALQQKTMSDPFFVTAIRKRKKPSTSSDKKSPAKRSRQRDGPATNGRKGDDNSSSEDDLGPGAIAEMDLRSSEGEDEEDEISETAAEKRVRLAKKYLEKIKSDIEVDGFDAADIDRDLIAERLRKDANPAGYIVYIYILLSHRPHPAVFLQLHFPVDPSTAKTCRGHQLSVTSVAISEDGQLLYTGSKDGSIIKWDPKTMKKLYTFPGGRKGVKAFTGHTDHVLCLAISSDGKYLASGGRDKKVNVWSVKDDKLLCCFSQHKDSVARLVFRKGTNQLYTASHDRTIKLWNVDEQSYIETLFGHQDAITDIDALSREQCVTTGGRDRSARLWKIVEESQLVFRGGAMVKEHDGSGRVRYMEGSLDCVAMIDEENFLSGGDSGSCDDSCGFLDAWSLMFADLIFFLSLLLFSSISLWNINRKKPVFTFSLAHGVQEHASESERGIPSPYWITSLTTLRYSDLFCSGSWDGFIRVWKLADRLRGFSPLTQISVVGVVNDLKLLTTNPGNNMLMIAGMGQEHRLGRWLTVKKAKNGSKIFELKLRKAGENGEDAVMPNGKVKVVDDGLK</sequence>
<evidence type="ECO:0000256" key="8">
    <source>
        <dbReference type="SAM" id="SignalP"/>
    </source>
</evidence>
<accession>A0A433CXD8</accession>
<dbReference type="Pfam" id="PF00400">
    <property type="entry name" value="WD40"/>
    <property type="match status" value="5"/>
</dbReference>
<evidence type="ECO:0000256" key="2">
    <source>
        <dbReference type="ARBA" id="ARBA00022574"/>
    </source>
</evidence>
<dbReference type="GO" id="GO:0032040">
    <property type="term" value="C:small-subunit processome"/>
    <property type="evidence" value="ECO:0007669"/>
    <property type="project" value="TreeGrafter"/>
</dbReference>
<dbReference type="InterPro" id="IPR036322">
    <property type="entry name" value="WD40_repeat_dom_sf"/>
</dbReference>
<dbReference type="PROSITE" id="PS00678">
    <property type="entry name" value="WD_REPEATS_1"/>
    <property type="match status" value="1"/>
</dbReference>
<reference evidence="9 10" key="1">
    <citation type="journal article" date="2018" name="New Phytol.">
        <title>Phylogenomics of Endogonaceae and evolution of mycorrhizas within Mucoromycota.</title>
        <authorList>
            <person name="Chang Y."/>
            <person name="Desiro A."/>
            <person name="Na H."/>
            <person name="Sandor L."/>
            <person name="Lipzen A."/>
            <person name="Clum A."/>
            <person name="Barry K."/>
            <person name="Grigoriev I.V."/>
            <person name="Martin F.M."/>
            <person name="Stajich J.E."/>
            <person name="Smith M.E."/>
            <person name="Bonito G."/>
            <person name="Spatafora J.W."/>
        </authorList>
    </citation>
    <scope>NUCLEOTIDE SEQUENCE [LARGE SCALE GENOMIC DNA]</scope>
    <source>
        <strain evidence="9 10">GMNB39</strain>
    </source>
</reference>
<evidence type="ECO:0000313" key="9">
    <source>
        <dbReference type="EMBL" id="RUP43254.1"/>
    </source>
</evidence>
<dbReference type="SMART" id="SM00320">
    <property type="entry name" value="WD40"/>
    <property type="match status" value="5"/>
</dbReference>
<dbReference type="InterPro" id="IPR019775">
    <property type="entry name" value="WD40_repeat_CS"/>
</dbReference>
<comment type="subcellular location">
    <subcellularLocation>
        <location evidence="1">Nucleus</location>
    </subcellularLocation>
</comment>
<feature type="signal peptide" evidence="8">
    <location>
        <begin position="1"/>
        <end position="33"/>
    </location>
</feature>
<keyword evidence="7" id="KW-1133">Transmembrane helix</keyword>
<feature type="chain" id="PRO_5019132422" evidence="8">
    <location>
        <begin position="34"/>
        <end position="594"/>
    </location>
</feature>
<evidence type="ECO:0000256" key="5">
    <source>
        <dbReference type="PROSITE-ProRule" id="PRU00221"/>
    </source>
</evidence>
<gene>
    <name evidence="9" type="ORF">BC936DRAFT_137422</name>
</gene>
<keyword evidence="7" id="KW-0812">Transmembrane</keyword>
<dbReference type="GO" id="GO:0034511">
    <property type="term" value="F:U3 snoRNA binding"/>
    <property type="evidence" value="ECO:0007669"/>
    <property type="project" value="InterPro"/>
</dbReference>
<keyword evidence="3" id="KW-0677">Repeat</keyword>
<dbReference type="InterPro" id="IPR015943">
    <property type="entry name" value="WD40/YVTN_repeat-like_dom_sf"/>
</dbReference>
<dbReference type="InterPro" id="IPR039241">
    <property type="entry name" value="Rrp9-like"/>
</dbReference>
<organism evidence="9 10">
    <name type="scientific">Jimgerdemannia flammicorona</name>
    <dbReference type="NCBI Taxonomy" id="994334"/>
    <lineage>
        <taxon>Eukaryota</taxon>
        <taxon>Fungi</taxon>
        <taxon>Fungi incertae sedis</taxon>
        <taxon>Mucoromycota</taxon>
        <taxon>Mucoromycotina</taxon>
        <taxon>Endogonomycetes</taxon>
        <taxon>Endogonales</taxon>
        <taxon>Endogonaceae</taxon>
        <taxon>Jimgerdemannia</taxon>
    </lineage>
</organism>
<evidence type="ECO:0000256" key="6">
    <source>
        <dbReference type="SAM" id="MobiDB-lite"/>
    </source>
</evidence>
<protein>
    <submittedName>
        <fullName evidence="9">WD40-repeat-containing domain protein</fullName>
    </submittedName>
</protein>
<dbReference type="PRINTS" id="PR00320">
    <property type="entry name" value="GPROTEINBRPT"/>
</dbReference>
<evidence type="ECO:0000256" key="7">
    <source>
        <dbReference type="SAM" id="Phobius"/>
    </source>
</evidence>
<feature type="region of interest" description="Disordered" evidence="6">
    <location>
        <begin position="47"/>
        <end position="91"/>
    </location>
</feature>
<keyword evidence="10" id="KW-1185">Reference proteome</keyword>
<evidence type="ECO:0000313" key="10">
    <source>
        <dbReference type="Proteomes" id="UP000268093"/>
    </source>
</evidence>
<dbReference type="Gene3D" id="2.130.10.10">
    <property type="entry name" value="YVTN repeat-like/Quinoprotein amine dehydrogenase"/>
    <property type="match status" value="2"/>
</dbReference>
<feature type="transmembrane region" description="Helical" evidence="7">
    <location>
        <begin position="421"/>
        <end position="444"/>
    </location>
</feature>
<feature type="repeat" description="WD" evidence="5">
    <location>
        <begin position="245"/>
        <end position="286"/>
    </location>
</feature>
<dbReference type="OrthoDB" id="189968at2759"/>
<keyword evidence="2 5" id="KW-0853">WD repeat</keyword>
<dbReference type="PANTHER" id="PTHR19865:SF0">
    <property type="entry name" value="U3 SMALL NUCLEOLAR RNA-INTERACTING PROTEIN 2"/>
    <property type="match status" value="1"/>
</dbReference>
<proteinExistence type="predicted"/>
<dbReference type="PANTHER" id="PTHR19865">
    <property type="entry name" value="U3 SMALL NUCLEOLAR RNA INTERACTING PROTEIN 2"/>
    <property type="match status" value="1"/>
</dbReference>
<dbReference type="Proteomes" id="UP000268093">
    <property type="component" value="Unassembled WGS sequence"/>
</dbReference>
<dbReference type="EMBL" id="RBNI01011384">
    <property type="protein sequence ID" value="RUP43254.1"/>
    <property type="molecule type" value="Genomic_DNA"/>
</dbReference>
<feature type="repeat" description="WD" evidence="5">
    <location>
        <begin position="287"/>
        <end position="328"/>
    </location>
</feature>
<evidence type="ECO:0000256" key="1">
    <source>
        <dbReference type="ARBA" id="ARBA00004123"/>
    </source>
</evidence>
<dbReference type="InterPro" id="IPR001680">
    <property type="entry name" value="WD40_rpt"/>
</dbReference>
<evidence type="ECO:0000256" key="3">
    <source>
        <dbReference type="ARBA" id="ARBA00022737"/>
    </source>
</evidence>
<comment type="caution">
    <text evidence="9">The sequence shown here is derived from an EMBL/GenBank/DDBJ whole genome shotgun (WGS) entry which is preliminary data.</text>
</comment>
<dbReference type="CDD" id="cd00200">
    <property type="entry name" value="WD40"/>
    <property type="match status" value="1"/>
</dbReference>
<dbReference type="SUPFAM" id="SSF50978">
    <property type="entry name" value="WD40 repeat-like"/>
    <property type="match status" value="1"/>
</dbReference>
<feature type="repeat" description="WD" evidence="5">
    <location>
        <begin position="329"/>
        <end position="370"/>
    </location>
</feature>
<dbReference type="InterPro" id="IPR020472">
    <property type="entry name" value="WD40_PAC1"/>
</dbReference>
<keyword evidence="8" id="KW-0732">Signal</keyword>
<name>A0A433CXD8_9FUNG</name>
<keyword evidence="7" id="KW-0472">Membrane</keyword>
<dbReference type="AlphaFoldDB" id="A0A433CXD8"/>
<dbReference type="PROSITE" id="PS50082">
    <property type="entry name" value="WD_REPEATS_2"/>
    <property type="match status" value="4"/>
</dbReference>
<dbReference type="PROSITE" id="PS50294">
    <property type="entry name" value="WD_REPEATS_REGION"/>
    <property type="match status" value="4"/>
</dbReference>
<feature type="repeat" description="WD" evidence="5">
    <location>
        <begin position="193"/>
        <end position="234"/>
    </location>
</feature>
<evidence type="ECO:0000256" key="4">
    <source>
        <dbReference type="ARBA" id="ARBA00023242"/>
    </source>
</evidence>
<keyword evidence="4" id="KW-0539">Nucleus</keyword>